<sequence>MSTPARQPDGTPQAHAAPRGGEPAPPKEPFAYVSQERGLLTLKIREPALMFVFFLALTVLGVIFFLQVKKGADQGAEGAMGVAWLILGIFGVLGVIGMAVAAVRWRWKREYVRVMGRSPWA</sequence>
<dbReference type="Proteomes" id="UP001597046">
    <property type="component" value="Unassembled WGS sequence"/>
</dbReference>
<keyword evidence="2" id="KW-1133">Transmembrane helix</keyword>
<proteinExistence type="predicted"/>
<accession>A0ABW3MVG4</accession>
<feature type="transmembrane region" description="Helical" evidence="2">
    <location>
        <begin position="80"/>
        <end position="103"/>
    </location>
</feature>
<evidence type="ECO:0000256" key="2">
    <source>
        <dbReference type="SAM" id="Phobius"/>
    </source>
</evidence>
<comment type="caution">
    <text evidence="3">The sequence shown here is derived from an EMBL/GenBank/DDBJ whole genome shotgun (WGS) entry which is preliminary data.</text>
</comment>
<reference evidence="4" key="1">
    <citation type="journal article" date="2019" name="Int. J. Syst. Evol. Microbiol.">
        <title>The Global Catalogue of Microorganisms (GCM) 10K type strain sequencing project: providing services to taxonomists for standard genome sequencing and annotation.</title>
        <authorList>
            <consortium name="The Broad Institute Genomics Platform"/>
            <consortium name="The Broad Institute Genome Sequencing Center for Infectious Disease"/>
            <person name="Wu L."/>
            <person name="Ma J."/>
        </authorList>
    </citation>
    <scope>NUCLEOTIDE SEQUENCE [LARGE SCALE GENOMIC DNA]</scope>
    <source>
        <strain evidence="4">CCUG 57508</strain>
    </source>
</reference>
<evidence type="ECO:0000313" key="3">
    <source>
        <dbReference type="EMBL" id="MFD1054648.1"/>
    </source>
</evidence>
<evidence type="ECO:0000256" key="1">
    <source>
        <dbReference type="SAM" id="MobiDB-lite"/>
    </source>
</evidence>
<name>A0ABW3MVG4_9MICO</name>
<evidence type="ECO:0000313" key="4">
    <source>
        <dbReference type="Proteomes" id="UP001597046"/>
    </source>
</evidence>
<dbReference type="RefSeq" id="WP_386052552.1">
    <property type="nucleotide sequence ID" value="NZ_JBHTKH010000005.1"/>
</dbReference>
<feature type="transmembrane region" description="Helical" evidence="2">
    <location>
        <begin position="48"/>
        <end position="68"/>
    </location>
</feature>
<gene>
    <name evidence="3" type="ORF">ACFQ2V_10055</name>
</gene>
<organism evidence="3 4">
    <name type="scientific">Terrabacter terrigena</name>
    <dbReference type="NCBI Taxonomy" id="574718"/>
    <lineage>
        <taxon>Bacteria</taxon>
        <taxon>Bacillati</taxon>
        <taxon>Actinomycetota</taxon>
        <taxon>Actinomycetes</taxon>
        <taxon>Micrococcales</taxon>
        <taxon>Intrasporangiaceae</taxon>
        <taxon>Terrabacter</taxon>
    </lineage>
</organism>
<keyword evidence="2" id="KW-0812">Transmembrane</keyword>
<feature type="region of interest" description="Disordered" evidence="1">
    <location>
        <begin position="1"/>
        <end position="28"/>
    </location>
</feature>
<keyword evidence="2" id="KW-0472">Membrane</keyword>
<protein>
    <submittedName>
        <fullName evidence="3">Uncharacterized protein</fullName>
    </submittedName>
</protein>
<dbReference type="EMBL" id="JBHTKH010000005">
    <property type="protein sequence ID" value="MFD1054648.1"/>
    <property type="molecule type" value="Genomic_DNA"/>
</dbReference>
<keyword evidence="4" id="KW-1185">Reference proteome</keyword>